<dbReference type="RefSeq" id="WP_104738004.1">
    <property type="nucleotide sequence ID" value="NZ_BMHR01000007.1"/>
</dbReference>
<dbReference type="Pfam" id="PF11739">
    <property type="entry name" value="YdbH-like"/>
    <property type="match status" value="1"/>
</dbReference>
<evidence type="ECO:0000313" key="2">
    <source>
        <dbReference type="Proteomes" id="UP000243451"/>
    </source>
</evidence>
<dbReference type="Proteomes" id="UP000243451">
    <property type="component" value="Unassembled WGS sequence"/>
</dbReference>
<organism evidence="1 2">
    <name type="scientific">Halopseudomonas oceani</name>
    <dbReference type="NCBI Taxonomy" id="1708783"/>
    <lineage>
        <taxon>Bacteria</taxon>
        <taxon>Pseudomonadati</taxon>
        <taxon>Pseudomonadota</taxon>
        <taxon>Gammaproteobacteria</taxon>
        <taxon>Pseudomonadales</taxon>
        <taxon>Pseudomonadaceae</taxon>
        <taxon>Halopseudomonas</taxon>
    </lineage>
</organism>
<proteinExistence type="predicted"/>
<dbReference type="EMBL" id="PPSK01000006">
    <property type="protein sequence ID" value="POB03683.1"/>
    <property type="molecule type" value="Genomic_DNA"/>
</dbReference>
<comment type="caution">
    <text evidence="1">The sequence shown here is derived from an EMBL/GenBank/DDBJ whole genome shotgun (WGS) entry which is preliminary data.</text>
</comment>
<keyword evidence="2" id="KW-1185">Reference proteome</keyword>
<dbReference type="OrthoDB" id="9759996at2"/>
<sequence length="857" mass="91891">MRRRISIFLLLGLLLLLAGLLGRLYLHQQLQRAGVSELVWSAPGWQHGALTLDRLTLTLDDGSTVELQQLDLAPGWRSGFMLKRAEVDRLLLSLPATDQVSPAAESGSPLLLLGDETFWRSLARWLPDRARVQQIQATLPCRAGSCQLAGSWLLDAEHSDTGTTLASRLTLDLEGQQLLLSPHLQVDTEHVVLQAALAIDGKPAAQLDSQWQQGHAWQGHLAIPGWPQTSWLFGYLGRWVTLGALPFEQVPTAAQADLKWQLRPAVQPTSVDDWLGGAVALQANVLLPEPWAIAGVGSLTGEMSLQLSGDHGRWALPDAQLNMVLVPDLLATLQQLPSALQPTQVALQLQPATEQQLVLGQPLALQLSADATLPSGGTAQLDGPLQVQGLADWQINSDALLVQLQLPQLTLPELAVRSVTARLPLQLQANARSATIGLSKAGELGWQRLQLPAAELTLTATSTRISALAITLPPDEGQSASATGELAAEINRVEHAELKPQSWSLSGDWEWQDGALLWQGQVANAAGLQLDHQANVSSNGQWQLEGTLAPIFFRAGNPLEQTFASWPALLSLSSGQLSAELQAGDSGKGLSVQFNGQLNGAKGIYDRTAFSGLSTPLRASLQGQHFSLTLADLQLGELNAGIPAGPLQASLDYQGALAHPTTGTLKARRLTLELLGGRVSLTPATLDLAQPEQRAELVLQGLELGRLFEVYPTEGLSGGGTLDGRLPVLLRDGQVLVDQGAVAARAPGGVLSYQSDKLQRLAASNPSMRELAGALEEFHYTVLSSQVELAEGGDLTLALRLQGSNPDFQQGRQVNLNINLQENIPALLASLQLSGKVSDIIEQRVQQYLLKRRVQQP</sequence>
<dbReference type="InterPro" id="IPR021730">
    <property type="entry name" value="YdbH"/>
</dbReference>
<reference evidence="1 2" key="1">
    <citation type="submission" date="2018-01" db="EMBL/GenBank/DDBJ databases">
        <title>Draft genome of the type strain Pseudomonas oceani DSM 100277 isolated from the deep water in Okinawa trough, northwestern Pacific Ocean.</title>
        <authorList>
            <person name="Gomila M."/>
            <person name="Mulet M."/>
            <person name="Garcia-Valdes E."/>
            <person name="Lalucat J."/>
        </authorList>
    </citation>
    <scope>NUCLEOTIDE SEQUENCE [LARGE SCALE GENOMIC DNA]</scope>
    <source>
        <strain evidence="1 2">DSM 100277</strain>
    </source>
</reference>
<evidence type="ECO:0000313" key="1">
    <source>
        <dbReference type="EMBL" id="POB03683.1"/>
    </source>
</evidence>
<gene>
    <name evidence="1" type="ORF">C1949_08220</name>
</gene>
<name>A0A2P4EVR0_9GAMM</name>
<dbReference type="AlphaFoldDB" id="A0A2P4EVR0"/>
<accession>A0A2P4EVR0</accession>
<protein>
    <submittedName>
        <fullName evidence="1">Uncharacterized protein</fullName>
    </submittedName>
</protein>